<name>A0ABY5ZHF6_9ACTN</name>
<protein>
    <submittedName>
        <fullName evidence="2">Acyl carrier protein</fullName>
    </submittedName>
</protein>
<dbReference type="InterPro" id="IPR009081">
    <property type="entry name" value="PP-bd_ACP"/>
</dbReference>
<dbReference type="SUPFAM" id="SSF47336">
    <property type="entry name" value="ACP-like"/>
    <property type="match status" value="1"/>
</dbReference>
<dbReference type="Gene3D" id="1.10.1200.10">
    <property type="entry name" value="ACP-like"/>
    <property type="match status" value="1"/>
</dbReference>
<keyword evidence="3" id="KW-1185">Reference proteome</keyword>
<dbReference type="Proteomes" id="UP001058271">
    <property type="component" value="Chromosome"/>
</dbReference>
<dbReference type="InterPro" id="IPR036736">
    <property type="entry name" value="ACP-like_sf"/>
</dbReference>
<proteinExistence type="predicted"/>
<reference evidence="2" key="1">
    <citation type="submission" date="2021-04" db="EMBL/GenBank/DDBJ databases">
        <title>Biosynthetic gene clusters of Dactylosporangioum roseum.</title>
        <authorList>
            <person name="Hartkoorn R.C."/>
            <person name="Beaudoing E."/>
            <person name="Hot D."/>
            <person name="Moureu S."/>
        </authorList>
    </citation>
    <scope>NUCLEOTIDE SEQUENCE</scope>
    <source>
        <strain evidence="2">NRRL B-16295</strain>
    </source>
</reference>
<evidence type="ECO:0000313" key="2">
    <source>
        <dbReference type="EMBL" id="UWZ40395.1"/>
    </source>
</evidence>
<evidence type="ECO:0000313" key="3">
    <source>
        <dbReference type="Proteomes" id="UP001058271"/>
    </source>
</evidence>
<accession>A0ABY5ZHF6</accession>
<dbReference type="EMBL" id="CP073721">
    <property type="protein sequence ID" value="UWZ40395.1"/>
    <property type="molecule type" value="Genomic_DNA"/>
</dbReference>
<dbReference type="Pfam" id="PF00550">
    <property type="entry name" value="PP-binding"/>
    <property type="match status" value="1"/>
</dbReference>
<sequence>MGHAVKRLVVRESRLSVPPEHIADDEPLNGDLLRVNSLGFLGMLVQLEDDLDVVLPDNLFVNRTFTVVADLVDVVVAAVGAETDGCSGAKS</sequence>
<dbReference type="PROSITE" id="PS50075">
    <property type="entry name" value="CARRIER"/>
    <property type="match status" value="1"/>
</dbReference>
<gene>
    <name evidence="2" type="ORF">Drose_15895</name>
</gene>
<organism evidence="2 3">
    <name type="scientific">Dactylosporangium roseum</name>
    <dbReference type="NCBI Taxonomy" id="47989"/>
    <lineage>
        <taxon>Bacteria</taxon>
        <taxon>Bacillati</taxon>
        <taxon>Actinomycetota</taxon>
        <taxon>Actinomycetes</taxon>
        <taxon>Micromonosporales</taxon>
        <taxon>Micromonosporaceae</taxon>
        <taxon>Dactylosporangium</taxon>
    </lineage>
</organism>
<evidence type="ECO:0000259" key="1">
    <source>
        <dbReference type="PROSITE" id="PS50075"/>
    </source>
</evidence>
<feature type="domain" description="Carrier" evidence="1">
    <location>
        <begin position="1"/>
        <end position="79"/>
    </location>
</feature>